<feature type="transmembrane region" description="Helical" evidence="1">
    <location>
        <begin position="105"/>
        <end position="124"/>
    </location>
</feature>
<reference evidence="2 3" key="1">
    <citation type="journal article" date="2016" name="Nat. Commun.">
        <title>Thousands of microbial genomes shed light on interconnected biogeochemical processes in an aquifer system.</title>
        <authorList>
            <person name="Anantharaman K."/>
            <person name="Brown C.T."/>
            <person name="Hug L.A."/>
            <person name="Sharon I."/>
            <person name="Castelle C.J."/>
            <person name="Probst A.J."/>
            <person name="Thomas B.C."/>
            <person name="Singh A."/>
            <person name="Wilkins M.J."/>
            <person name="Karaoz U."/>
            <person name="Brodie E.L."/>
            <person name="Williams K.H."/>
            <person name="Hubbard S.S."/>
            <person name="Banfield J.F."/>
        </authorList>
    </citation>
    <scope>NUCLEOTIDE SEQUENCE [LARGE SCALE GENOMIC DNA]</scope>
</reference>
<protein>
    <recommendedName>
        <fullName evidence="4">VanZ-like domain-containing protein</fullName>
    </recommendedName>
</protein>
<dbReference type="AlphaFoldDB" id="A0A1F5EKA3"/>
<keyword evidence="1" id="KW-0472">Membrane</keyword>
<dbReference type="STRING" id="1797582.A2442_03580"/>
<dbReference type="InterPro" id="IPR014509">
    <property type="entry name" value="YjdF-like"/>
</dbReference>
<evidence type="ECO:0000256" key="1">
    <source>
        <dbReference type="SAM" id="Phobius"/>
    </source>
</evidence>
<feature type="transmembrane region" description="Helical" evidence="1">
    <location>
        <begin position="7"/>
        <end position="31"/>
    </location>
</feature>
<dbReference type="Proteomes" id="UP000179003">
    <property type="component" value="Unassembled WGS sequence"/>
</dbReference>
<feature type="transmembrane region" description="Helical" evidence="1">
    <location>
        <begin position="37"/>
        <end position="57"/>
    </location>
</feature>
<organism evidence="2 3">
    <name type="scientific">Candidatus Campbellbacteria bacterium RIFOXYC2_FULL_35_25</name>
    <dbReference type="NCBI Taxonomy" id="1797582"/>
    <lineage>
        <taxon>Bacteria</taxon>
        <taxon>Candidatus Campbelliibacteriota</taxon>
    </lineage>
</organism>
<gene>
    <name evidence="2" type="ORF">A2442_03580</name>
</gene>
<proteinExistence type="predicted"/>
<evidence type="ECO:0000313" key="3">
    <source>
        <dbReference type="Proteomes" id="UP000179003"/>
    </source>
</evidence>
<keyword evidence="1" id="KW-0812">Transmembrane</keyword>
<dbReference type="EMBL" id="MFAE01000002">
    <property type="protein sequence ID" value="OGD67626.1"/>
    <property type="molecule type" value="Genomic_DNA"/>
</dbReference>
<keyword evidence="1" id="KW-1133">Transmembrane helix</keyword>
<sequence length="132" mass="15662">MKKNLFIFNFVLIFLIATLHILAINFFLYWKFWWFDILLHFLGGLWVGLSFLQFYFFSNLIKIKKKSNLFIFIFSVLTVLFVGLGWEIFEFIIGVNFSENYWSDTILDLIMDTVGALTVSLLFIKLKISAFE</sequence>
<name>A0A1F5EKA3_9BACT</name>
<evidence type="ECO:0008006" key="4">
    <source>
        <dbReference type="Google" id="ProtNLM"/>
    </source>
</evidence>
<accession>A0A1F5EKA3</accession>
<feature type="transmembrane region" description="Helical" evidence="1">
    <location>
        <begin position="69"/>
        <end position="93"/>
    </location>
</feature>
<comment type="caution">
    <text evidence="2">The sequence shown here is derived from an EMBL/GenBank/DDBJ whole genome shotgun (WGS) entry which is preliminary data.</text>
</comment>
<dbReference type="Pfam" id="PF09997">
    <property type="entry name" value="DUF2238"/>
    <property type="match status" value="1"/>
</dbReference>
<evidence type="ECO:0000313" key="2">
    <source>
        <dbReference type="EMBL" id="OGD67626.1"/>
    </source>
</evidence>